<keyword evidence="2" id="KW-1185">Reference proteome</keyword>
<organism evidence="1 2">
    <name type="scientific">Paramarasmius palmivorus</name>
    <dbReference type="NCBI Taxonomy" id="297713"/>
    <lineage>
        <taxon>Eukaryota</taxon>
        <taxon>Fungi</taxon>
        <taxon>Dikarya</taxon>
        <taxon>Basidiomycota</taxon>
        <taxon>Agaricomycotina</taxon>
        <taxon>Agaricomycetes</taxon>
        <taxon>Agaricomycetidae</taxon>
        <taxon>Agaricales</taxon>
        <taxon>Marasmiineae</taxon>
        <taxon>Marasmiaceae</taxon>
        <taxon>Paramarasmius</taxon>
    </lineage>
</organism>
<comment type="caution">
    <text evidence="1">The sequence shown here is derived from an EMBL/GenBank/DDBJ whole genome shotgun (WGS) entry which is preliminary data.</text>
</comment>
<accession>A0AAW0CJ77</accession>
<dbReference type="EMBL" id="JAYKXP010000043">
    <property type="protein sequence ID" value="KAK7038723.1"/>
    <property type="molecule type" value="Genomic_DNA"/>
</dbReference>
<evidence type="ECO:0000313" key="1">
    <source>
        <dbReference type="EMBL" id="KAK7038723.1"/>
    </source>
</evidence>
<dbReference type="InterPro" id="IPR032675">
    <property type="entry name" value="LRR_dom_sf"/>
</dbReference>
<protein>
    <recommendedName>
        <fullName evidence="3">F-box domain-containing protein</fullName>
    </recommendedName>
</protein>
<dbReference type="SUPFAM" id="SSF52047">
    <property type="entry name" value="RNI-like"/>
    <property type="match status" value="1"/>
</dbReference>
<name>A0AAW0CJ77_9AGAR</name>
<dbReference type="Gene3D" id="3.80.10.10">
    <property type="entry name" value="Ribonuclease Inhibitor"/>
    <property type="match status" value="1"/>
</dbReference>
<dbReference type="AlphaFoldDB" id="A0AAW0CJ77"/>
<reference evidence="1 2" key="1">
    <citation type="submission" date="2024-01" db="EMBL/GenBank/DDBJ databases">
        <title>A draft genome for a cacao thread blight-causing isolate of Paramarasmius palmivorus.</title>
        <authorList>
            <person name="Baruah I.K."/>
            <person name="Bukari Y."/>
            <person name="Amoako-Attah I."/>
            <person name="Meinhardt L.W."/>
            <person name="Bailey B.A."/>
            <person name="Cohen S.P."/>
        </authorList>
    </citation>
    <scope>NUCLEOTIDE SEQUENCE [LARGE SCALE GENOMIC DNA]</scope>
    <source>
        <strain evidence="1 2">GH-12</strain>
    </source>
</reference>
<proteinExistence type="predicted"/>
<gene>
    <name evidence="1" type="ORF">VNI00_010607</name>
</gene>
<dbReference type="Proteomes" id="UP001383192">
    <property type="component" value="Unassembled WGS sequence"/>
</dbReference>
<evidence type="ECO:0008006" key="3">
    <source>
        <dbReference type="Google" id="ProtNLM"/>
    </source>
</evidence>
<evidence type="ECO:0000313" key="2">
    <source>
        <dbReference type="Proteomes" id="UP001383192"/>
    </source>
</evidence>
<sequence length="485" mass="53977">MTEQEEIDLEESSRLSLGLRDLVRSGQLPSVGENLYIDHILSKLGESTGNILSEIKRLQAILPGIRKMRKTILSLHSPIRRLPPEILSAILVFAAALNGGERLRNGKQWSSAGIELGSVRSYWEQVVNATPEIWNMISIEVVADSIAPPDAVIQQLQSSLSHSQGIPMTLEISSLWPGLRELPGEQLRSLMELHLPRVWYLRLVQISPSAFLRNHCGLLNRVQVLHLSGDDFHTDVPEPAVLNTIGQCVPNIRHLDVLERPGTFPQSIRFDATFPLRNLTDLMLKYESGGETDGVLAAINCLRNLGCMHIVVPHLASNEVHAALDTRPTCFDLVTLSRLTIESSCAPSFVSADQDPFAYCTRILNAVSAPSLTSFTVIIRDVQSEQSETLPAAIENFLRRSNGCMLQDLGLHGVPIDDDHVISLLKSTPELKRLMIKETSLRLERAMFPFRPRTPTSIGLLATVELVGIWEFRGQVWEWKHVVCS</sequence>